<dbReference type="Pfam" id="PF00400">
    <property type="entry name" value="WD40"/>
    <property type="match status" value="6"/>
</dbReference>
<keyword evidence="5" id="KW-0687">Ribonucleoprotein</keyword>
<accession>G4THE7</accession>
<dbReference type="CDD" id="cd00200">
    <property type="entry name" value="WD40"/>
    <property type="match status" value="1"/>
</dbReference>
<feature type="repeat" description="WD" evidence="3">
    <location>
        <begin position="341"/>
        <end position="382"/>
    </location>
</feature>
<dbReference type="PANTHER" id="PTHR19846">
    <property type="entry name" value="WD40 REPEAT PROTEIN"/>
    <property type="match status" value="1"/>
</dbReference>
<dbReference type="PROSITE" id="PS50294">
    <property type="entry name" value="WD_REPEATS_REGION"/>
    <property type="match status" value="3"/>
</dbReference>
<dbReference type="STRING" id="1109443.G4THE7"/>
<comment type="caution">
    <text evidence="5">The sequence shown here is derived from an EMBL/GenBank/DDBJ whole genome shotgun (WGS) entry which is preliminary data.</text>
</comment>
<name>G4THE7_SERID</name>
<proteinExistence type="predicted"/>
<sequence>MNFEDIQEATGYEQGLAAEYARQENQAILEELERKKRARSIAVPTDDGRVRKRLRELGEPITLFGERAADRRARLIQLISKRDDYETQEAMEVDSEDSEEAEEFYTVGSEELAEARRQIAEYSLPRARLRILRQKQEAKIPLTRVIDMRREFFRVVKTFANIGSQIGDERPLAQVRFSPDGKRLATGSWAGVVKTWSIPGCDPLTTHRGHSDKIGGVAWHPSATLSLSPASANLVSGGGEGNVHLWSLDNEMPLAVLEGHKARVARVCFHPSGNYVMSASFDGTWRLWDVNTTKELLSQPGHSKEVFAIACQVDGSLVASAGLDAFGRIWDLRTGRTAMILNGHVQPIYALDFSPNGFQVATGGADDTIRIWDIRALKAVTTIPAHRSTISDIRFFHSSSPLVSLNTANDNTMDMDGSASDDQVYEKYRSGLFFASSGYDGQVKIWSSDDWQLVKSMKLDVNMVMSVDITGDGQLIATGDHGRNFQLYAAEGYSV</sequence>
<dbReference type="Pfam" id="PF08799">
    <property type="entry name" value="PRP4"/>
    <property type="match status" value="1"/>
</dbReference>
<protein>
    <submittedName>
        <fullName evidence="5">Related to PRP4-U4/U6 small nuclear ribonucleoprotein</fullName>
    </submittedName>
</protein>
<dbReference type="PRINTS" id="PR00320">
    <property type="entry name" value="GPROTEINBRPT"/>
</dbReference>
<feature type="repeat" description="WD" evidence="3">
    <location>
        <begin position="299"/>
        <end position="340"/>
    </location>
</feature>
<feature type="repeat" description="WD" evidence="3">
    <location>
        <begin position="207"/>
        <end position="256"/>
    </location>
</feature>
<evidence type="ECO:0000313" key="5">
    <source>
        <dbReference type="EMBL" id="CCA70740.1"/>
    </source>
</evidence>
<dbReference type="PANTHER" id="PTHR19846:SF0">
    <property type="entry name" value="PRE-MRNA PROCESSING FACTOR 4"/>
    <property type="match status" value="1"/>
</dbReference>
<dbReference type="Gene3D" id="2.130.10.10">
    <property type="entry name" value="YVTN repeat-like/Quinoprotein amine dehydrogenase"/>
    <property type="match status" value="3"/>
</dbReference>
<gene>
    <name evidence="5" type="ORF">PIIN_04674</name>
</gene>
<dbReference type="GO" id="GO:0000398">
    <property type="term" value="P:mRNA splicing, via spliceosome"/>
    <property type="evidence" value="ECO:0007669"/>
    <property type="project" value="TreeGrafter"/>
</dbReference>
<dbReference type="PROSITE" id="PS00678">
    <property type="entry name" value="WD_REPEATS_1"/>
    <property type="match status" value="2"/>
</dbReference>
<keyword evidence="2" id="KW-0677">Repeat</keyword>
<dbReference type="InterPro" id="IPR015943">
    <property type="entry name" value="WD40/YVTN_repeat-like_dom_sf"/>
</dbReference>
<dbReference type="SMART" id="SM00320">
    <property type="entry name" value="WD40"/>
    <property type="match status" value="7"/>
</dbReference>
<dbReference type="InterPro" id="IPR020472">
    <property type="entry name" value="WD40_PAC1"/>
</dbReference>
<feature type="repeat" description="WD" evidence="3">
    <location>
        <begin position="257"/>
        <end position="298"/>
    </location>
</feature>
<organism evidence="5 6">
    <name type="scientific">Serendipita indica (strain DSM 11827)</name>
    <name type="common">Root endophyte fungus</name>
    <name type="synonym">Piriformospora indica</name>
    <dbReference type="NCBI Taxonomy" id="1109443"/>
    <lineage>
        <taxon>Eukaryota</taxon>
        <taxon>Fungi</taxon>
        <taxon>Dikarya</taxon>
        <taxon>Basidiomycota</taxon>
        <taxon>Agaricomycotina</taxon>
        <taxon>Agaricomycetes</taxon>
        <taxon>Sebacinales</taxon>
        <taxon>Serendipitaceae</taxon>
        <taxon>Serendipita</taxon>
    </lineage>
</organism>
<dbReference type="InterPro" id="IPR014906">
    <property type="entry name" value="PRP4-like"/>
</dbReference>
<dbReference type="SUPFAM" id="SSF158230">
    <property type="entry name" value="PRP4-like"/>
    <property type="match status" value="1"/>
</dbReference>
<dbReference type="EMBL" id="CAFZ01000093">
    <property type="protein sequence ID" value="CCA70740.1"/>
    <property type="molecule type" value="Genomic_DNA"/>
</dbReference>
<evidence type="ECO:0000313" key="6">
    <source>
        <dbReference type="Proteomes" id="UP000007148"/>
    </source>
</evidence>
<dbReference type="Proteomes" id="UP000007148">
    <property type="component" value="Unassembled WGS sequence"/>
</dbReference>
<dbReference type="GO" id="GO:0030621">
    <property type="term" value="F:U4 snRNA binding"/>
    <property type="evidence" value="ECO:0007669"/>
    <property type="project" value="TreeGrafter"/>
</dbReference>
<dbReference type="OMA" id="LNEPICY"/>
<feature type="repeat" description="WD" evidence="3">
    <location>
        <begin position="165"/>
        <end position="198"/>
    </location>
</feature>
<dbReference type="InterPro" id="IPR036322">
    <property type="entry name" value="WD40_repeat_dom_sf"/>
</dbReference>
<dbReference type="GO" id="GO:0046540">
    <property type="term" value="C:U4/U6 x U5 tri-snRNP complex"/>
    <property type="evidence" value="ECO:0007669"/>
    <property type="project" value="TreeGrafter"/>
</dbReference>
<dbReference type="GO" id="GO:0017070">
    <property type="term" value="F:U6 snRNA binding"/>
    <property type="evidence" value="ECO:0007669"/>
    <property type="project" value="TreeGrafter"/>
</dbReference>
<evidence type="ECO:0000256" key="3">
    <source>
        <dbReference type="PROSITE-ProRule" id="PRU00221"/>
    </source>
</evidence>
<keyword evidence="1 3" id="KW-0853">WD repeat</keyword>
<evidence type="ECO:0000256" key="2">
    <source>
        <dbReference type="ARBA" id="ARBA00022737"/>
    </source>
</evidence>
<dbReference type="Gene3D" id="4.10.280.110">
    <property type="entry name" value="Pre-mRNA processing factor 4 domain"/>
    <property type="match status" value="1"/>
</dbReference>
<dbReference type="InterPro" id="IPR001680">
    <property type="entry name" value="WD40_rpt"/>
</dbReference>
<dbReference type="HOGENOM" id="CLU_000288_57_20_1"/>
<dbReference type="InParanoid" id="G4THE7"/>
<dbReference type="SMART" id="SM00500">
    <property type="entry name" value="SFM"/>
    <property type="match status" value="1"/>
</dbReference>
<dbReference type="SUPFAM" id="SSF50978">
    <property type="entry name" value="WD40 repeat-like"/>
    <property type="match status" value="1"/>
</dbReference>
<evidence type="ECO:0000256" key="1">
    <source>
        <dbReference type="ARBA" id="ARBA00022574"/>
    </source>
</evidence>
<dbReference type="OrthoDB" id="540662at2759"/>
<evidence type="ECO:0000259" key="4">
    <source>
        <dbReference type="SMART" id="SM00500"/>
    </source>
</evidence>
<keyword evidence="6" id="KW-1185">Reference proteome</keyword>
<dbReference type="AlphaFoldDB" id="G4THE7"/>
<feature type="domain" description="Pre-mRNA processing factor 4 (PRP4)-like" evidence="4">
    <location>
        <begin position="45"/>
        <end position="97"/>
    </location>
</feature>
<dbReference type="PROSITE" id="PS50082">
    <property type="entry name" value="WD_REPEATS_2"/>
    <property type="match status" value="5"/>
</dbReference>
<reference evidence="5 6" key="1">
    <citation type="journal article" date="2011" name="PLoS Pathog.">
        <title>Endophytic Life Strategies Decoded by Genome and Transcriptome Analyses of the Mutualistic Root Symbiont Piriformospora indica.</title>
        <authorList>
            <person name="Zuccaro A."/>
            <person name="Lahrmann U."/>
            <person name="Guldener U."/>
            <person name="Langen G."/>
            <person name="Pfiffi S."/>
            <person name="Biedenkopf D."/>
            <person name="Wong P."/>
            <person name="Samans B."/>
            <person name="Grimm C."/>
            <person name="Basiewicz M."/>
            <person name="Murat C."/>
            <person name="Martin F."/>
            <person name="Kogel K.H."/>
        </authorList>
    </citation>
    <scope>NUCLEOTIDE SEQUENCE [LARGE SCALE GENOMIC DNA]</scope>
    <source>
        <strain evidence="5 6">DSM 11827</strain>
    </source>
</reference>
<dbReference type="InterPro" id="IPR036285">
    <property type="entry name" value="PRP4-like_sf"/>
</dbReference>
<dbReference type="InterPro" id="IPR019775">
    <property type="entry name" value="WD40_repeat_CS"/>
</dbReference>
<dbReference type="eggNOG" id="KOG0272">
    <property type="taxonomic scope" value="Eukaryota"/>
</dbReference>